<evidence type="ECO:0008006" key="3">
    <source>
        <dbReference type="Google" id="ProtNLM"/>
    </source>
</evidence>
<sequence>MSGTRIASSEAVAQTAITNISKVTIPNGKNTSLSKSTVPSMKAGVELSNQILSDLKQLVVCVQKQADKFPELAKVMAERDREQKFEFGGK</sequence>
<evidence type="ECO:0000313" key="1">
    <source>
        <dbReference type="EMBL" id="OTN98591.1"/>
    </source>
</evidence>
<accession>A0AB73NHX6</accession>
<comment type="caution">
    <text evidence="1">The sequence shown here is derived from an EMBL/GenBank/DDBJ whole genome shotgun (WGS) entry which is preliminary data.</text>
</comment>
<dbReference type="EMBL" id="NGLB01000001">
    <property type="protein sequence ID" value="OTN98591.1"/>
    <property type="molecule type" value="Genomic_DNA"/>
</dbReference>
<protein>
    <recommendedName>
        <fullName evidence="3">TIGR04197 family type VII secretion effector</fullName>
    </recommendedName>
</protein>
<gene>
    <name evidence="1" type="ORF">A5804_000074</name>
</gene>
<proteinExistence type="predicted"/>
<dbReference type="RefSeq" id="WP_086324330.1">
    <property type="nucleotide sequence ID" value="NZ_JBNBYO010000007.1"/>
</dbReference>
<reference evidence="1 2" key="1">
    <citation type="submission" date="2017-05" db="EMBL/GenBank/DDBJ databases">
        <title>The Genome Sequence of Enterococcus faecium 6F2_DIV0138.</title>
        <authorList>
            <consortium name="The Broad Institute Genomics Platform"/>
            <consortium name="The Broad Institute Genomic Center for Infectious Diseases"/>
            <person name="Earl A."/>
            <person name="Manson A."/>
            <person name="Schwartman J."/>
            <person name="Gilmore M."/>
            <person name="Abouelleil A."/>
            <person name="Cao P."/>
            <person name="Chapman S."/>
            <person name="Cusick C."/>
            <person name="Shea T."/>
            <person name="Young S."/>
            <person name="Neafsey D."/>
            <person name="Nusbaum C."/>
            <person name="Birren B."/>
        </authorList>
    </citation>
    <scope>NUCLEOTIDE SEQUENCE [LARGE SCALE GENOMIC DNA]</scope>
    <source>
        <strain evidence="1 2">6F2_DIV0138</strain>
    </source>
</reference>
<name>A0AB73NHX6_ENTFC</name>
<dbReference type="AlphaFoldDB" id="A0AB73NHX6"/>
<dbReference type="Proteomes" id="UP000194737">
    <property type="component" value="Unassembled WGS sequence"/>
</dbReference>
<evidence type="ECO:0000313" key="2">
    <source>
        <dbReference type="Proteomes" id="UP000194737"/>
    </source>
</evidence>
<organism evidence="1 2">
    <name type="scientific">Enterococcus faecium</name>
    <name type="common">Streptococcus faecium</name>
    <dbReference type="NCBI Taxonomy" id="1352"/>
    <lineage>
        <taxon>Bacteria</taxon>
        <taxon>Bacillati</taxon>
        <taxon>Bacillota</taxon>
        <taxon>Bacilli</taxon>
        <taxon>Lactobacillales</taxon>
        <taxon>Enterococcaceae</taxon>
        <taxon>Enterococcus</taxon>
    </lineage>
</organism>